<comment type="subcellular location">
    <subcellularLocation>
        <location evidence="10">Cell inner membrane</location>
    </subcellularLocation>
    <subcellularLocation>
        <location evidence="2">Cell membrane</location>
        <topology evidence="2">Single-pass membrane protein</topology>
    </subcellularLocation>
</comment>
<evidence type="ECO:0000256" key="4">
    <source>
        <dbReference type="ARBA" id="ARBA00022475"/>
    </source>
</evidence>
<evidence type="ECO:0000313" key="11">
    <source>
        <dbReference type="EMBL" id="AKS47799.1"/>
    </source>
</evidence>
<proteinExistence type="inferred from homology"/>
<evidence type="ECO:0000256" key="7">
    <source>
        <dbReference type="ARBA" id="ARBA00022779"/>
    </source>
</evidence>
<dbReference type="GO" id="GO:0005886">
    <property type="term" value="C:plasma membrane"/>
    <property type="evidence" value="ECO:0007669"/>
    <property type="project" value="UniProtKB-SubCell"/>
</dbReference>
<keyword evidence="12" id="KW-1185">Reference proteome</keyword>
<evidence type="ECO:0000256" key="6">
    <source>
        <dbReference type="ARBA" id="ARBA00022692"/>
    </source>
</evidence>
<keyword evidence="5 10" id="KW-0145">Chemotaxis</keyword>
<accession>A0A0K0YA40</accession>
<dbReference type="STRING" id="1458307.OSB_32860"/>
<reference evidence="11 12" key="1">
    <citation type="journal article" date="2015" name="Genome Announc.">
        <title>Closed Genome Sequence of Octadecabacter temperatus SB1, the First Mesophilic Species of the Genus Octadecabacter.</title>
        <authorList>
            <person name="Voget S."/>
            <person name="Billerbeck S."/>
            <person name="Simon M."/>
            <person name="Daniel R."/>
        </authorList>
    </citation>
    <scope>NUCLEOTIDE SEQUENCE [LARGE SCALE GENOMIC DNA]</scope>
    <source>
        <strain evidence="11 12">SB1</strain>
    </source>
</reference>
<keyword evidence="10" id="KW-0997">Cell inner membrane</keyword>
<dbReference type="KEGG" id="otm:OSB_32860"/>
<dbReference type="EMBL" id="CP012160">
    <property type="protein sequence ID" value="AKS47799.1"/>
    <property type="molecule type" value="Genomic_DNA"/>
</dbReference>
<dbReference type="RefSeq" id="WP_049835951.1">
    <property type="nucleotide sequence ID" value="NZ_CP012160.1"/>
</dbReference>
<evidence type="ECO:0000256" key="8">
    <source>
        <dbReference type="ARBA" id="ARBA00022989"/>
    </source>
</evidence>
<dbReference type="AlphaFoldDB" id="A0A0K0YA40"/>
<comment type="similarity">
    <text evidence="3 10">Belongs to the FliL family.</text>
</comment>
<evidence type="ECO:0000256" key="9">
    <source>
        <dbReference type="ARBA" id="ARBA00023136"/>
    </source>
</evidence>
<evidence type="ECO:0000256" key="3">
    <source>
        <dbReference type="ARBA" id="ARBA00008281"/>
    </source>
</evidence>
<dbReference type="GO" id="GO:0071973">
    <property type="term" value="P:bacterial-type flagellum-dependent cell motility"/>
    <property type="evidence" value="ECO:0007669"/>
    <property type="project" value="InterPro"/>
</dbReference>
<evidence type="ECO:0000256" key="10">
    <source>
        <dbReference type="RuleBase" id="RU364125"/>
    </source>
</evidence>
<protein>
    <recommendedName>
        <fullName evidence="10">Flagellar protein FliL</fullName>
    </recommendedName>
</protein>
<sequence>MKKLILPIILMLVGVGGGVGAGLALMPEPEEELAANACVDGDDSEIMLEHSEPDPEPVSLETREYARMNNQFVVPVVVNDRVTALMVMSLSIEVEAGGQEAVFSHEPRLRDAFLQVMFDHANIGGFNGAFTASSNMRILREALQASADEVMRGHITDVLIVDIVRQDVTN</sequence>
<keyword evidence="6" id="KW-0812">Transmembrane</keyword>
<evidence type="ECO:0000256" key="1">
    <source>
        <dbReference type="ARBA" id="ARBA00002254"/>
    </source>
</evidence>
<dbReference type="GO" id="GO:0009425">
    <property type="term" value="C:bacterial-type flagellum basal body"/>
    <property type="evidence" value="ECO:0007669"/>
    <property type="project" value="InterPro"/>
</dbReference>
<dbReference type="OrthoDB" id="7864548at2"/>
<keyword evidence="9 10" id="KW-0472">Membrane</keyword>
<dbReference type="Pfam" id="PF03748">
    <property type="entry name" value="FliL"/>
    <property type="match status" value="1"/>
</dbReference>
<evidence type="ECO:0000313" key="12">
    <source>
        <dbReference type="Proteomes" id="UP000067444"/>
    </source>
</evidence>
<comment type="function">
    <text evidence="1 10">Controls the rotational direction of flagella during chemotaxis.</text>
</comment>
<keyword evidence="7 10" id="KW-0283">Flagellar rotation</keyword>
<evidence type="ECO:0000256" key="5">
    <source>
        <dbReference type="ARBA" id="ARBA00022500"/>
    </source>
</evidence>
<dbReference type="InterPro" id="IPR005503">
    <property type="entry name" value="FliL"/>
</dbReference>
<evidence type="ECO:0000256" key="2">
    <source>
        <dbReference type="ARBA" id="ARBA00004162"/>
    </source>
</evidence>
<organism evidence="11 12">
    <name type="scientific">Octadecabacter temperatus</name>
    <dbReference type="NCBI Taxonomy" id="1458307"/>
    <lineage>
        <taxon>Bacteria</taxon>
        <taxon>Pseudomonadati</taxon>
        <taxon>Pseudomonadota</taxon>
        <taxon>Alphaproteobacteria</taxon>
        <taxon>Rhodobacterales</taxon>
        <taxon>Roseobacteraceae</taxon>
        <taxon>Octadecabacter</taxon>
    </lineage>
</organism>
<keyword evidence="8" id="KW-1133">Transmembrane helix</keyword>
<name>A0A0K0YA40_9RHOB</name>
<dbReference type="GO" id="GO:0006935">
    <property type="term" value="P:chemotaxis"/>
    <property type="evidence" value="ECO:0007669"/>
    <property type="project" value="UniProtKB-KW"/>
</dbReference>
<gene>
    <name evidence="11" type="ORF">OSB_32860</name>
</gene>
<dbReference type="Proteomes" id="UP000067444">
    <property type="component" value="Chromosome"/>
</dbReference>
<keyword evidence="4" id="KW-1003">Cell membrane</keyword>